<evidence type="ECO:0000313" key="1">
    <source>
        <dbReference type="EMBL" id="OQD93354.1"/>
    </source>
</evidence>
<gene>
    <name evidence="1" type="ORF">PENSOL_c033G06295</name>
</gene>
<name>A0A1V6QVX5_9EURO</name>
<dbReference type="Proteomes" id="UP000191612">
    <property type="component" value="Unassembled WGS sequence"/>
</dbReference>
<accession>A0A1V6QVX5</accession>
<protein>
    <submittedName>
        <fullName evidence="1">Uncharacterized protein</fullName>
    </submittedName>
</protein>
<dbReference type="EMBL" id="MDYO01000033">
    <property type="protein sequence ID" value="OQD93354.1"/>
    <property type="molecule type" value="Genomic_DNA"/>
</dbReference>
<organism evidence="1 2">
    <name type="scientific">Penicillium solitum</name>
    <dbReference type="NCBI Taxonomy" id="60172"/>
    <lineage>
        <taxon>Eukaryota</taxon>
        <taxon>Fungi</taxon>
        <taxon>Dikarya</taxon>
        <taxon>Ascomycota</taxon>
        <taxon>Pezizomycotina</taxon>
        <taxon>Eurotiomycetes</taxon>
        <taxon>Eurotiomycetidae</taxon>
        <taxon>Eurotiales</taxon>
        <taxon>Aspergillaceae</taxon>
        <taxon>Penicillium</taxon>
    </lineage>
</organism>
<comment type="caution">
    <text evidence="1">The sequence shown here is derived from an EMBL/GenBank/DDBJ whole genome shotgun (WGS) entry which is preliminary data.</text>
</comment>
<evidence type="ECO:0000313" key="2">
    <source>
        <dbReference type="Proteomes" id="UP000191612"/>
    </source>
</evidence>
<dbReference type="AlphaFoldDB" id="A0A1V6QVX5"/>
<reference evidence="2" key="1">
    <citation type="journal article" date="2017" name="Nat. Microbiol.">
        <title>Global analysis of biosynthetic gene clusters reveals vast potential of secondary metabolite production in Penicillium species.</title>
        <authorList>
            <person name="Nielsen J.C."/>
            <person name="Grijseels S."/>
            <person name="Prigent S."/>
            <person name="Ji B."/>
            <person name="Dainat J."/>
            <person name="Nielsen K.F."/>
            <person name="Frisvad J.C."/>
            <person name="Workman M."/>
            <person name="Nielsen J."/>
        </authorList>
    </citation>
    <scope>NUCLEOTIDE SEQUENCE [LARGE SCALE GENOMIC DNA]</scope>
    <source>
        <strain evidence="2">IBT 29525</strain>
    </source>
</reference>
<proteinExistence type="predicted"/>
<keyword evidence="2" id="KW-1185">Reference proteome</keyword>
<sequence>MPTVRLSSSAGLQCLPYLSSTPKINYHRDTMLIQHGIGRIDIIMHQAKRMKVLDPLENPVVVLSKRIIDLLTTTGQELILVQVSRIEVPGQGSLYRLKQRPVARPLSSRSNIRMWMSAKHFTHFKLALNIGPQL</sequence>